<dbReference type="Proteomes" id="UP000284006">
    <property type="component" value="Unassembled WGS sequence"/>
</dbReference>
<evidence type="ECO:0008006" key="4">
    <source>
        <dbReference type="Google" id="ProtNLM"/>
    </source>
</evidence>
<dbReference type="SUPFAM" id="SSF53850">
    <property type="entry name" value="Periplasmic binding protein-like II"/>
    <property type="match status" value="1"/>
</dbReference>
<proteinExistence type="predicted"/>
<keyword evidence="3" id="KW-1185">Reference proteome</keyword>
<protein>
    <recommendedName>
        <fullName evidence="4">Solute-binding protein family 3/N-terminal domain-containing protein</fullName>
    </recommendedName>
</protein>
<sequence>MLVYFLAFAMRFVLTLSTLALLAAAGQASAACTPMLFGYMDQHRPPYYHGTGPEESRPRGAGIDLVHEIAASANCPLRTTRLPLARLRAAAQLGVLDAIPLEATQADLENYALPVDARGKLDPAKALRLHIVVYVRAGDAILKDAEPAQALRQRRLGINHAVPMVAPLRNLGFKIDDGGVNPARNLEKLVRNRIDGYAVSVSALGDMDAWVARNFGKAVMRLDKPIVTHHIWVAVNKDYFARNRPHVETMWNWLAENGQGRFSKLIKKYEKQSAASGI</sequence>
<evidence type="ECO:0000313" key="3">
    <source>
        <dbReference type="Proteomes" id="UP000284006"/>
    </source>
</evidence>
<gene>
    <name evidence="2" type="ORF">D3872_20015</name>
</gene>
<name>A0A418XG29_9BURK</name>
<comment type="caution">
    <text evidence="2">The sequence shown here is derived from an EMBL/GenBank/DDBJ whole genome shotgun (WGS) entry which is preliminary data.</text>
</comment>
<evidence type="ECO:0000256" key="1">
    <source>
        <dbReference type="SAM" id="SignalP"/>
    </source>
</evidence>
<evidence type="ECO:0000313" key="2">
    <source>
        <dbReference type="EMBL" id="RJG11411.1"/>
    </source>
</evidence>
<organism evidence="2 3">
    <name type="scientific">Massilia cavernae</name>
    <dbReference type="NCBI Taxonomy" id="2320864"/>
    <lineage>
        <taxon>Bacteria</taxon>
        <taxon>Pseudomonadati</taxon>
        <taxon>Pseudomonadota</taxon>
        <taxon>Betaproteobacteria</taxon>
        <taxon>Burkholderiales</taxon>
        <taxon>Oxalobacteraceae</taxon>
        <taxon>Telluria group</taxon>
        <taxon>Massilia</taxon>
    </lineage>
</organism>
<dbReference type="EMBL" id="QYUP01000149">
    <property type="protein sequence ID" value="RJG11411.1"/>
    <property type="molecule type" value="Genomic_DNA"/>
</dbReference>
<keyword evidence="1" id="KW-0732">Signal</keyword>
<reference evidence="2 3" key="1">
    <citation type="submission" date="2018-09" db="EMBL/GenBank/DDBJ databases">
        <authorList>
            <person name="Zhu H."/>
        </authorList>
    </citation>
    <scope>NUCLEOTIDE SEQUENCE [LARGE SCALE GENOMIC DNA]</scope>
    <source>
        <strain evidence="2 3">K1S02-61</strain>
    </source>
</reference>
<feature type="signal peptide" evidence="1">
    <location>
        <begin position="1"/>
        <end position="30"/>
    </location>
</feature>
<feature type="chain" id="PRO_5019191947" description="Solute-binding protein family 3/N-terminal domain-containing protein" evidence="1">
    <location>
        <begin position="31"/>
        <end position="278"/>
    </location>
</feature>
<accession>A0A418XG29</accession>
<dbReference type="AlphaFoldDB" id="A0A418XG29"/>